<dbReference type="AlphaFoldDB" id="A0A9I9CG60"/>
<evidence type="ECO:0000259" key="2">
    <source>
        <dbReference type="Pfam" id="PF09133"/>
    </source>
</evidence>
<protein>
    <recommendedName>
        <fullName evidence="2">SANTA domain-containing protein</fullName>
    </recommendedName>
</protein>
<reference evidence="3" key="1">
    <citation type="submission" date="2023-03" db="UniProtKB">
        <authorList>
            <consortium name="EnsemblPlants"/>
        </authorList>
    </citation>
    <scope>IDENTIFICATION</scope>
</reference>
<feature type="region of interest" description="Disordered" evidence="1">
    <location>
        <begin position="316"/>
        <end position="347"/>
    </location>
</feature>
<evidence type="ECO:0000256" key="1">
    <source>
        <dbReference type="SAM" id="MobiDB-lite"/>
    </source>
</evidence>
<dbReference type="Gramene" id="MELO3C003115.2.1">
    <property type="protein sequence ID" value="MELO3C003115.2.1"/>
    <property type="gene ID" value="MELO3C003115.2"/>
</dbReference>
<dbReference type="EnsemblPlants" id="MELO3C003115.2.1">
    <property type="protein sequence ID" value="MELO3C003115.2.1"/>
    <property type="gene ID" value="MELO3C003115.2"/>
</dbReference>
<name>A0A9I9CG60_CUCME</name>
<evidence type="ECO:0000313" key="3">
    <source>
        <dbReference type="EnsemblPlants" id="MELO3C003115.2.1"/>
    </source>
</evidence>
<feature type="compositionally biased region" description="Basic and acidic residues" evidence="1">
    <location>
        <begin position="316"/>
        <end position="330"/>
    </location>
</feature>
<accession>A0A9I9CG60</accession>
<organism evidence="3">
    <name type="scientific">Cucumis melo</name>
    <name type="common">Muskmelon</name>
    <dbReference type="NCBI Taxonomy" id="3656"/>
    <lineage>
        <taxon>Eukaryota</taxon>
        <taxon>Viridiplantae</taxon>
        <taxon>Streptophyta</taxon>
        <taxon>Embryophyta</taxon>
        <taxon>Tracheophyta</taxon>
        <taxon>Spermatophyta</taxon>
        <taxon>Magnoliopsida</taxon>
        <taxon>eudicotyledons</taxon>
        <taxon>Gunneridae</taxon>
        <taxon>Pentapetalae</taxon>
        <taxon>rosids</taxon>
        <taxon>fabids</taxon>
        <taxon>Cucurbitales</taxon>
        <taxon>Cucurbitaceae</taxon>
        <taxon>Benincaseae</taxon>
        <taxon>Cucumis</taxon>
    </lineage>
</organism>
<dbReference type="InterPro" id="IPR053090">
    <property type="entry name" value="Centromere_KNL-2_homolog"/>
</dbReference>
<sequence length="347" mass="38782">IFFSSKNCRNFPKKKPNVNQFLFRNLYRIYQTIMASSPEFRGTTTPNSCGASVSHFQKTVRLLDWWLTRAESNSNGKTLAVAGLTSTPGQPVRVFSSAPIVKRHDVFTLETADGICVVLKGFINKLRTTDNGFTPQVFKHFLFGFPPNWETHAAYCFEGGASDSTAPGGNVSHKDNLPCTSKSVTDADMNNGTLTNMNSPLREISPSNGLDHGDSMAEETMQTTSATETPVPFTGANVQDEEVDNKGKKETESRKKVKKKIIFYSPGSSVSMNTRGRKECLISPECRSYGRSRSGRVLLPTMEFWRNQLPVYDSDRKLRGIREEQQDKKQQSQPRGRKSTGEKKAKR</sequence>
<feature type="region of interest" description="Disordered" evidence="1">
    <location>
        <begin position="195"/>
        <end position="256"/>
    </location>
</feature>
<dbReference type="PANTHER" id="PTHR35311:SF9">
    <property type="entry name" value="KINETOCHORE-ASSOCIATED PROTEIN KNL-2 HOMOLOG"/>
    <property type="match status" value="1"/>
</dbReference>
<feature type="domain" description="SANTA" evidence="2">
    <location>
        <begin position="60"/>
        <end position="151"/>
    </location>
</feature>
<dbReference type="InterPro" id="IPR015216">
    <property type="entry name" value="SANTA"/>
</dbReference>
<dbReference type="Pfam" id="PF09133">
    <property type="entry name" value="SANTA"/>
    <property type="match status" value="1"/>
</dbReference>
<proteinExistence type="predicted"/>
<dbReference type="PANTHER" id="PTHR35311">
    <property type="entry name" value="KINETOCHORE-ASSOCIATED PROTEIN KNL-2 HOMOLOG"/>
    <property type="match status" value="1"/>
</dbReference>
<feature type="compositionally biased region" description="Basic and acidic residues" evidence="1">
    <location>
        <begin position="244"/>
        <end position="254"/>
    </location>
</feature>